<sequence length="311" mass="33867">MAEPILPAKSDIKAQHHLLAGALSGLSSAISLQPLDLLKTRLQQGYEAGGPKRRRLRVVVRQVLHDDGIFGFWRGTVPTLTRNIPGVAIYFYTLSTIRTRLSSTPYFQKIVPDPSAPRSSKSALVKLSSQGNLVAGAISRTSVSFILNPITVLKARYESNFYTEYHSLLSAFRSLLATNGVRGLFQGFTATAVRDAPYAGISLVFYEKSKDFLGRVSSLPNAVLHSASGASAAMMATLATSPADCVKTRMQVNPQDHPTIRKAVIRIYNDRGIAGFFSGSTLRISRKAGSGAIAWTVYEGLLLFLRDYQGR</sequence>
<evidence type="ECO:0000256" key="1">
    <source>
        <dbReference type="ARBA" id="ARBA00004225"/>
    </source>
</evidence>
<reference evidence="12 13" key="1">
    <citation type="submission" date="2016-07" db="EMBL/GenBank/DDBJ databases">
        <title>Pervasive Adenine N6-methylation of Active Genes in Fungi.</title>
        <authorList>
            <consortium name="DOE Joint Genome Institute"/>
            <person name="Mondo S.J."/>
            <person name="Dannebaum R.O."/>
            <person name="Kuo R.C."/>
            <person name="Labutti K."/>
            <person name="Haridas S."/>
            <person name="Kuo A."/>
            <person name="Salamov A."/>
            <person name="Ahrendt S.R."/>
            <person name="Lipzen A."/>
            <person name="Sullivan W."/>
            <person name="Andreopoulos W.B."/>
            <person name="Clum A."/>
            <person name="Lindquist E."/>
            <person name="Daum C."/>
            <person name="Ramamoorthy G.K."/>
            <person name="Gryganskyi A."/>
            <person name="Culley D."/>
            <person name="Magnuson J.K."/>
            <person name="James T.Y."/>
            <person name="O'Malley M.A."/>
            <person name="Stajich J.E."/>
            <person name="Spatafora J.W."/>
            <person name="Visel A."/>
            <person name="Grigoriev I.V."/>
        </authorList>
    </citation>
    <scope>NUCLEOTIDE SEQUENCE [LARGE SCALE GENOMIC DNA]</scope>
    <source>
        <strain evidence="12 13">68-887.2</strain>
    </source>
</reference>
<evidence type="ECO:0000256" key="6">
    <source>
        <dbReference type="ARBA" id="ARBA00022989"/>
    </source>
</evidence>
<dbReference type="Proteomes" id="UP000193986">
    <property type="component" value="Unassembled WGS sequence"/>
</dbReference>
<organism evidence="12 13">
    <name type="scientific">Naematelia encephala</name>
    <dbReference type="NCBI Taxonomy" id="71784"/>
    <lineage>
        <taxon>Eukaryota</taxon>
        <taxon>Fungi</taxon>
        <taxon>Dikarya</taxon>
        <taxon>Basidiomycota</taxon>
        <taxon>Agaricomycotina</taxon>
        <taxon>Tremellomycetes</taxon>
        <taxon>Tremellales</taxon>
        <taxon>Naemateliaceae</taxon>
        <taxon>Naematelia</taxon>
    </lineage>
</organism>
<name>A0A1Y2BM79_9TREE</name>
<dbReference type="GO" id="GO:0015187">
    <property type="term" value="F:glycine transmembrane transporter activity"/>
    <property type="evidence" value="ECO:0007669"/>
    <property type="project" value="UniProtKB-UniRule"/>
</dbReference>
<feature type="repeat" description="Solcar" evidence="11">
    <location>
        <begin position="220"/>
        <end position="304"/>
    </location>
</feature>
<keyword evidence="7 10" id="KW-0496">Mitochondrion</keyword>
<dbReference type="HAMAP" id="MF_03064">
    <property type="entry name" value="SLC25A38"/>
    <property type="match status" value="1"/>
</dbReference>
<protein>
    <recommendedName>
        <fullName evidence="10">Mitochondrial glycine transporter</fullName>
    </recommendedName>
    <alternativeName>
        <fullName evidence="10">Solute carrier family 25 member 38 homolog</fullName>
    </alternativeName>
</protein>
<dbReference type="GO" id="GO:0005743">
    <property type="term" value="C:mitochondrial inner membrane"/>
    <property type="evidence" value="ECO:0007669"/>
    <property type="project" value="UniProtKB-SubCell"/>
</dbReference>
<dbReference type="PANTHER" id="PTHR46181:SF3">
    <property type="entry name" value="MITOCHONDRIAL GLYCINE TRANSPORTER"/>
    <property type="match status" value="1"/>
</dbReference>
<dbReference type="AlphaFoldDB" id="A0A1Y2BM79"/>
<keyword evidence="4 10" id="KW-0677">Repeat</keyword>
<dbReference type="Gene3D" id="1.50.40.10">
    <property type="entry name" value="Mitochondrial carrier domain"/>
    <property type="match status" value="2"/>
</dbReference>
<evidence type="ECO:0000256" key="5">
    <source>
        <dbReference type="ARBA" id="ARBA00022792"/>
    </source>
</evidence>
<evidence type="ECO:0000313" key="12">
    <source>
        <dbReference type="EMBL" id="ORY35697.1"/>
    </source>
</evidence>
<dbReference type="SUPFAM" id="SSF103506">
    <property type="entry name" value="Mitochondrial carrier"/>
    <property type="match status" value="1"/>
</dbReference>
<evidence type="ECO:0000256" key="2">
    <source>
        <dbReference type="ARBA" id="ARBA00022448"/>
    </source>
</evidence>
<evidence type="ECO:0000256" key="8">
    <source>
        <dbReference type="ARBA" id="ARBA00023136"/>
    </source>
</evidence>
<dbReference type="PRINTS" id="PR00926">
    <property type="entry name" value="MITOCARRIER"/>
</dbReference>
<accession>A0A1Y2BM79</accession>
<evidence type="ECO:0000256" key="4">
    <source>
        <dbReference type="ARBA" id="ARBA00022737"/>
    </source>
</evidence>
<dbReference type="GO" id="GO:1904983">
    <property type="term" value="P:glycine import into mitochondrion"/>
    <property type="evidence" value="ECO:0007669"/>
    <property type="project" value="UniProtKB-UniRule"/>
</dbReference>
<comment type="similarity">
    <text evidence="10">Belongs to the mitochondrial carrier (TC 2.A.29) family. SLC25A38 subfamily.</text>
</comment>
<keyword evidence="6 10" id="KW-1133">Transmembrane helix</keyword>
<evidence type="ECO:0000256" key="3">
    <source>
        <dbReference type="ARBA" id="ARBA00022692"/>
    </source>
</evidence>
<evidence type="ECO:0000256" key="11">
    <source>
        <dbReference type="PROSITE-ProRule" id="PRU00282"/>
    </source>
</evidence>
<gene>
    <name evidence="12" type="ORF">BCR39DRAFT_511557</name>
</gene>
<keyword evidence="2 10" id="KW-0813">Transport</keyword>
<comment type="catalytic activity">
    <reaction evidence="9 10">
        <text>glycine(in) = glycine(out)</text>
        <dbReference type="Rhea" id="RHEA:70715"/>
        <dbReference type="ChEBI" id="CHEBI:57305"/>
    </reaction>
</comment>
<feature type="repeat" description="Solcar" evidence="11">
    <location>
        <begin position="12"/>
        <end position="100"/>
    </location>
</feature>
<dbReference type="PROSITE" id="PS50920">
    <property type="entry name" value="SOLCAR"/>
    <property type="match status" value="3"/>
</dbReference>
<dbReference type="InterPro" id="IPR018108">
    <property type="entry name" value="MCP_transmembrane"/>
</dbReference>
<dbReference type="InterPro" id="IPR030847">
    <property type="entry name" value="Hem25/SLC25A38"/>
</dbReference>
<dbReference type="InterPro" id="IPR023395">
    <property type="entry name" value="MCP_dom_sf"/>
</dbReference>
<dbReference type="InParanoid" id="A0A1Y2BM79"/>
<comment type="function">
    <text evidence="10">Mitochondrial glycine transporter that imports glycine into the mitochondrial matrix. Plays an important role in providing glycine for the first enzymatic step in heme biosynthesis, the condensation of glycine with succinyl-CoA to produce 5-aminolevulinate (ALA) in the miochondrial matrix.</text>
</comment>
<dbReference type="EMBL" id="MCFC01000001">
    <property type="protein sequence ID" value="ORY35697.1"/>
    <property type="molecule type" value="Genomic_DNA"/>
</dbReference>
<keyword evidence="5 10" id="KW-0999">Mitochondrion inner membrane</keyword>
<dbReference type="InterPro" id="IPR002067">
    <property type="entry name" value="MCP"/>
</dbReference>
<proteinExistence type="inferred from homology"/>
<dbReference type="Pfam" id="PF00153">
    <property type="entry name" value="Mito_carr"/>
    <property type="match status" value="3"/>
</dbReference>
<comment type="subcellular location">
    <subcellularLocation>
        <location evidence="10">Mitochondrion inner membrane</location>
        <topology evidence="10">Multi-pass membrane protein</topology>
    </subcellularLocation>
    <subcellularLocation>
        <location evidence="1">Mitochondrion membrane</location>
        <topology evidence="1">Multi-pass membrane protein</topology>
    </subcellularLocation>
</comment>
<evidence type="ECO:0000256" key="7">
    <source>
        <dbReference type="ARBA" id="ARBA00023128"/>
    </source>
</evidence>
<dbReference type="PANTHER" id="PTHR46181">
    <property type="entry name" value="MITOCHONDRIAL GLYCINE TRANSPORTER"/>
    <property type="match status" value="1"/>
</dbReference>
<evidence type="ECO:0000313" key="13">
    <source>
        <dbReference type="Proteomes" id="UP000193986"/>
    </source>
</evidence>
<feature type="repeat" description="Solcar" evidence="11">
    <location>
        <begin position="127"/>
        <end position="212"/>
    </location>
</feature>
<keyword evidence="13" id="KW-1185">Reference proteome</keyword>
<comment type="caution">
    <text evidence="12">The sequence shown here is derived from an EMBL/GenBank/DDBJ whole genome shotgun (WGS) entry which is preliminary data.</text>
</comment>
<keyword evidence="8 10" id="KW-0472">Membrane</keyword>
<dbReference type="FunCoup" id="A0A1Y2BM79">
    <property type="interactions" value="136"/>
</dbReference>
<keyword evidence="3 10" id="KW-0812">Transmembrane</keyword>
<evidence type="ECO:0000256" key="9">
    <source>
        <dbReference type="ARBA" id="ARBA00034060"/>
    </source>
</evidence>
<evidence type="ECO:0000256" key="10">
    <source>
        <dbReference type="HAMAP-Rule" id="MF_03064"/>
    </source>
</evidence>
<dbReference type="OrthoDB" id="1924968at2759"/>
<dbReference type="STRING" id="71784.A0A1Y2BM79"/>